<comment type="pathway">
    <text evidence="1 8 9">Carbohydrate degradation; glycolysis; D-glyceraldehyde 3-phosphate from glycerone phosphate: step 1/1.</text>
</comment>
<comment type="function">
    <text evidence="8">Involved in the gluconeogenesis. Catalyzes stereospecifically the conversion of dihydroxyacetone phosphate (DHAP) to D-glyceraldehyde-3-phosphate (G3P).</text>
</comment>
<dbReference type="GO" id="GO:0006094">
    <property type="term" value="P:gluconeogenesis"/>
    <property type="evidence" value="ECO:0007669"/>
    <property type="project" value="UniProtKB-UniRule"/>
</dbReference>
<feature type="active site" description="Proton acceptor" evidence="8">
    <location>
        <position position="167"/>
    </location>
</feature>
<evidence type="ECO:0000256" key="9">
    <source>
        <dbReference type="RuleBase" id="RU363013"/>
    </source>
</evidence>
<feature type="binding site" evidence="8">
    <location>
        <position position="213"/>
    </location>
    <ligand>
        <name>substrate</name>
    </ligand>
</feature>
<dbReference type="GO" id="GO:0005829">
    <property type="term" value="C:cytosol"/>
    <property type="evidence" value="ECO:0007669"/>
    <property type="project" value="TreeGrafter"/>
</dbReference>
<dbReference type="InterPro" id="IPR000652">
    <property type="entry name" value="Triosephosphate_isomerase"/>
</dbReference>
<dbReference type="GO" id="GO:0046166">
    <property type="term" value="P:glyceraldehyde-3-phosphate biosynthetic process"/>
    <property type="evidence" value="ECO:0007669"/>
    <property type="project" value="TreeGrafter"/>
</dbReference>
<gene>
    <name evidence="8" type="primary">tpiA</name>
    <name evidence="10" type="ORF">Azoinq_12145</name>
</gene>
<feature type="active site" description="Electrophile" evidence="8">
    <location>
        <position position="95"/>
    </location>
</feature>
<dbReference type="PROSITE" id="PS51440">
    <property type="entry name" value="TIM_2"/>
    <property type="match status" value="1"/>
</dbReference>
<dbReference type="GO" id="GO:0004807">
    <property type="term" value="F:triose-phosphate isomerase activity"/>
    <property type="evidence" value="ECO:0007669"/>
    <property type="project" value="UniProtKB-UniRule"/>
</dbReference>
<comment type="pathway">
    <text evidence="8 9">Carbohydrate biosynthesis; gluconeogenesis.</text>
</comment>
<dbReference type="EC" id="5.3.1.1" evidence="8 9"/>
<keyword evidence="6 8" id="KW-0324">Glycolysis</keyword>
<dbReference type="Pfam" id="PF00121">
    <property type="entry name" value="TIM"/>
    <property type="match status" value="1"/>
</dbReference>
<keyword evidence="7 8" id="KW-0413">Isomerase</keyword>
<comment type="pathway">
    <text evidence="2">Carbohydrate metabolism; erythritol degradation.</text>
</comment>
<evidence type="ECO:0000256" key="1">
    <source>
        <dbReference type="ARBA" id="ARBA00004680"/>
    </source>
</evidence>
<organism evidence="10 11">
    <name type="scientific">Azospira inquinata</name>
    <dbReference type="NCBI Taxonomy" id="2785627"/>
    <lineage>
        <taxon>Bacteria</taxon>
        <taxon>Pseudomonadati</taxon>
        <taxon>Pseudomonadota</taxon>
        <taxon>Betaproteobacteria</taxon>
        <taxon>Rhodocyclales</taxon>
        <taxon>Rhodocyclaceae</taxon>
        <taxon>Azospira</taxon>
    </lineage>
</organism>
<dbReference type="FunFam" id="3.20.20.70:FF:000016">
    <property type="entry name" value="Triosephosphate isomerase"/>
    <property type="match status" value="1"/>
</dbReference>
<keyword evidence="4 8" id="KW-0312">Gluconeogenesis</keyword>
<evidence type="ECO:0000256" key="5">
    <source>
        <dbReference type="ARBA" id="ARBA00022490"/>
    </source>
</evidence>
<evidence type="ECO:0000256" key="6">
    <source>
        <dbReference type="ARBA" id="ARBA00023152"/>
    </source>
</evidence>
<protein>
    <recommendedName>
        <fullName evidence="8 9">Triosephosphate isomerase</fullName>
        <shortName evidence="8">TIM</shortName>
        <shortName evidence="8">TPI</shortName>
        <ecNumber evidence="8 9">5.3.1.1</ecNumber>
    </recommendedName>
    <alternativeName>
        <fullName evidence="8">Triose-phosphate isomerase</fullName>
    </alternativeName>
</protein>
<evidence type="ECO:0000256" key="4">
    <source>
        <dbReference type="ARBA" id="ARBA00022432"/>
    </source>
</evidence>
<evidence type="ECO:0000256" key="7">
    <source>
        <dbReference type="ARBA" id="ARBA00023235"/>
    </source>
</evidence>
<dbReference type="EMBL" id="CP064782">
    <property type="protein sequence ID" value="QWT48593.1"/>
    <property type="molecule type" value="Genomic_DNA"/>
</dbReference>
<proteinExistence type="inferred from homology"/>
<sequence>MRRKLVAGNWKMNGSVAFAETACEALVAGWSSSGTADVAVFPPFPYLGTVQSRLRHSPIGWGAQNISQFPVGAYTGEVAGAMLQDFGCRYVLVGHSERRSLFAEGDSVVAAKLAAAVELGLVPVLCVGETLAEHESGIGIQVVARQVEAGVSWVDWSQAEEVVLAYEPVWAIGTGRAATPELAQDVHQAIRRTLARLAGPEKAMQIRILYGGSVKPDNAAALFAMPDVDGALVGGASLVVNDFLAICSAVAGDEVK</sequence>
<comment type="catalytic activity">
    <reaction evidence="8 9">
        <text>D-glyceraldehyde 3-phosphate = dihydroxyacetone phosphate</text>
        <dbReference type="Rhea" id="RHEA:18585"/>
        <dbReference type="ChEBI" id="CHEBI:57642"/>
        <dbReference type="ChEBI" id="CHEBI:59776"/>
        <dbReference type="EC" id="5.3.1.1"/>
    </reaction>
</comment>
<feature type="binding site" evidence="8">
    <location>
        <position position="173"/>
    </location>
    <ligand>
        <name>substrate</name>
    </ligand>
</feature>
<keyword evidence="11" id="KW-1185">Reference proteome</keyword>
<dbReference type="PANTHER" id="PTHR21139:SF42">
    <property type="entry name" value="TRIOSEPHOSPHATE ISOMERASE"/>
    <property type="match status" value="1"/>
</dbReference>
<comment type="similarity">
    <text evidence="3 8 9">Belongs to the triosephosphate isomerase family.</text>
</comment>
<evidence type="ECO:0000313" key="10">
    <source>
        <dbReference type="EMBL" id="QWT48593.1"/>
    </source>
</evidence>
<dbReference type="GO" id="GO:0019563">
    <property type="term" value="P:glycerol catabolic process"/>
    <property type="evidence" value="ECO:0007669"/>
    <property type="project" value="TreeGrafter"/>
</dbReference>
<dbReference type="PANTHER" id="PTHR21139">
    <property type="entry name" value="TRIOSEPHOSPHATE ISOMERASE"/>
    <property type="match status" value="1"/>
</dbReference>
<dbReference type="HAMAP" id="MF_00147_B">
    <property type="entry name" value="TIM_B"/>
    <property type="match status" value="1"/>
</dbReference>
<dbReference type="AlphaFoldDB" id="A0A975SLQ6"/>
<dbReference type="GO" id="GO:0006096">
    <property type="term" value="P:glycolytic process"/>
    <property type="evidence" value="ECO:0007669"/>
    <property type="project" value="UniProtKB-UniRule"/>
</dbReference>
<comment type="subcellular location">
    <subcellularLocation>
        <location evidence="8 9">Cytoplasm</location>
    </subcellularLocation>
</comment>
<evidence type="ECO:0000313" key="11">
    <source>
        <dbReference type="Proteomes" id="UP000683428"/>
    </source>
</evidence>
<evidence type="ECO:0000256" key="8">
    <source>
        <dbReference type="HAMAP-Rule" id="MF_00147"/>
    </source>
</evidence>
<evidence type="ECO:0000256" key="2">
    <source>
        <dbReference type="ARBA" id="ARBA00004939"/>
    </source>
</evidence>
<feature type="binding site" evidence="8">
    <location>
        <begin position="9"/>
        <end position="11"/>
    </location>
    <ligand>
        <name>substrate</name>
    </ligand>
</feature>
<keyword evidence="5 8" id="KW-0963">Cytoplasm</keyword>
<feature type="binding site" evidence="8">
    <location>
        <begin position="234"/>
        <end position="235"/>
    </location>
    <ligand>
        <name>substrate</name>
    </ligand>
</feature>
<dbReference type="CDD" id="cd00311">
    <property type="entry name" value="TIM"/>
    <property type="match status" value="1"/>
</dbReference>
<name>A0A975SLQ6_9RHOO</name>
<dbReference type="InterPro" id="IPR022896">
    <property type="entry name" value="TrioseP_Isoase_bac/euk"/>
</dbReference>
<reference evidence="10" key="1">
    <citation type="submission" date="2020-11" db="EMBL/GenBank/DDBJ databases">
        <title>Azospira inquinata sp. nov.</title>
        <authorList>
            <person name="Moe W.M."/>
            <person name="Mikes M.C."/>
        </authorList>
    </citation>
    <scope>NUCLEOTIDE SEQUENCE</scope>
    <source>
        <strain evidence="10">Azo-3</strain>
    </source>
</reference>
<dbReference type="NCBIfam" id="TIGR00419">
    <property type="entry name" value="tim"/>
    <property type="match status" value="1"/>
</dbReference>
<dbReference type="KEGG" id="aiq:Azoinq_12145"/>
<comment type="subunit">
    <text evidence="8 9">Homodimer.</text>
</comment>
<dbReference type="PROSITE" id="PS00171">
    <property type="entry name" value="TIM_1"/>
    <property type="match status" value="1"/>
</dbReference>
<evidence type="ECO:0000256" key="3">
    <source>
        <dbReference type="ARBA" id="ARBA00007422"/>
    </source>
</evidence>
<dbReference type="InterPro" id="IPR020861">
    <property type="entry name" value="Triosephosphate_isomerase_AS"/>
</dbReference>
<accession>A0A975SLQ6</accession>
<dbReference type="Proteomes" id="UP000683428">
    <property type="component" value="Chromosome"/>
</dbReference>